<dbReference type="EMBL" id="CP018477">
    <property type="protein sequence ID" value="ASV75246.1"/>
    <property type="molecule type" value="Genomic_DNA"/>
</dbReference>
<accession>A0A286RH40</accession>
<protein>
    <submittedName>
        <fullName evidence="2">Uncharacterized protein</fullName>
    </submittedName>
</protein>
<feature type="region of interest" description="Disordered" evidence="1">
    <location>
        <begin position="90"/>
        <end position="110"/>
    </location>
</feature>
<evidence type="ECO:0000313" key="3">
    <source>
        <dbReference type="Proteomes" id="UP000215086"/>
    </source>
</evidence>
<sequence>MLHSLPQELITPESPDATVRIIDLTKFRDTLGDVEIVAAAELGTVMRAESKIEFGPEGMPTSGLGFIIWLKTGKEASTRYVTVIVDGKTGEVTRGPSDAIPPPSGLISGK</sequence>
<name>A0A286RH40_9BACT</name>
<proteinExistence type="predicted"/>
<dbReference type="Proteomes" id="UP000215086">
    <property type="component" value="Chromosome"/>
</dbReference>
<dbReference type="AlphaFoldDB" id="A0A286RH40"/>
<dbReference type="KEGG" id="ttf:THTE_2644"/>
<reference evidence="2 3" key="1">
    <citation type="journal article" name="Front. Microbiol.">
        <title>Sugar Metabolism of the First Thermophilic Planctomycete Thermogutta terrifontis: Comparative Genomic and Transcriptomic Approaches.</title>
        <authorList>
            <person name="Elcheninov A.G."/>
            <person name="Menzel P."/>
            <person name="Gudbergsdottir S.R."/>
            <person name="Slesarev A.I."/>
            <person name="Kadnikov V.V."/>
            <person name="Krogh A."/>
            <person name="Bonch-Osmolovskaya E.A."/>
            <person name="Peng X."/>
            <person name="Kublanov I.V."/>
        </authorList>
    </citation>
    <scope>NUCLEOTIDE SEQUENCE [LARGE SCALE GENOMIC DNA]</scope>
    <source>
        <strain evidence="2 3">R1</strain>
    </source>
</reference>
<gene>
    <name evidence="2" type="ORF">THTE_2644</name>
</gene>
<keyword evidence="3" id="KW-1185">Reference proteome</keyword>
<evidence type="ECO:0000256" key="1">
    <source>
        <dbReference type="SAM" id="MobiDB-lite"/>
    </source>
</evidence>
<evidence type="ECO:0000313" key="2">
    <source>
        <dbReference type="EMBL" id="ASV75246.1"/>
    </source>
</evidence>
<organism evidence="2 3">
    <name type="scientific">Thermogutta terrifontis</name>
    <dbReference type="NCBI Taxonomy" id="1331910"/>
    <lineage>
        <taxon>Bacteria</taxon>
        <taxon>Pseudomonadati</taxon>
        <taxon>Planctomycetota</taxon>
        <taxon>Planctomycetia</taxon>
        <taxon>Pirellulales</taxon>
        <taxon>Thermoguttaceae</taxon>
        <taxon>Thermogutta</taxon>
    </lineage>
</organism>